<reference evidence="2 3" key="1">
    <citation type="journal article" date="2008" name="J. Bacteriol.">
        <title>'Candidatus Cloacamonas acidaminovorans': genome sequence reconstruction provides a first glimpse of a new bacterial division.</title>
        <authorList>
            <person name="Pelletier E."/>
            <person name="Kreimeyer A."/>
            <person name="Bocs S."/>
            <person name="Rouy Z."/>
            <person name="Gyapay G."/>
            <person name="Chouari R."/>
            <person name="Riviere D."/>
            <person name="Ganesan A."/>
            <person name="Daegelen P."/>
            <person name="Sghir A."/>
            <person name="Cohen G.N."/>
            <person name="Medigue C."/>
            <person name="Weissenbach J."/>
            <person name="Le Paslier D."/>
        </authorList>
    </citation>
    <scope>NUCLEOTIDE SEQUENCE [LARGE SCALE GENOMIC DNA]</scope>
    <source>
        <strain evidence="3">Evry</strain>
    </source>
</reference>
<sequence>MMLQVNYKIVQETDTKAILELYQQAGWWQSESSDNDLDIIAKIVANSFCFVIAILDGKIVGMGRAISDGISDAYIQDVTVQKEYRGKGIGKGIMRTLIKFLKENNLRWIGLISEPGYESFYQGLGFKVMTSYTPFLLSE</sequence>
<feature type="domain" description="N-acetyltransferase" evidence="1">
    <location>
        <begin position="5"/>
        <end position="139"/>
    </location>
</feature>
<dbReference type="Proteomes" id="UP000002019">
    <property type="component" value="Chromosome"/>
</dbReference>
<dbReference type="Gene3D" id="3.40.630.30">
    <property type="match status" value="1"/>
</dbReference>
<dbReference type="KEGG" id="caci:CLOAM0187"/>
<dbReference type="PANTHER" id="PTHR43233">
    <property type="entry name" value="FAMILY N-ACETYLTRANSFERASE, PUTATIVE (AFU_ORTHOLOGUE AFUA_6G03350)-RELATED"/>
    <property type="match status" value="1"/>
</dbReference>
<evidence type="ECO:0000259" key="1">
    <source>
        <dbReference type="PROSITE" id="PS51186"/>
    </source>
</evidence>
<gene>
    <name evidence="2" type="ordered locus">CLOAM0187</name>
</gene>
<accession>B0VF45</accession>
<dbReference type="eggNOG" id="COG0456">
    <property type="taxonomic scope" value="Bacteria"/>
</dbReference>
<protein>
    <submittedName>
        <fullName evidence="2">Acetyltransferase (GNAT) family</fullName>
    </submittedName>
</protein>
<keyword evidence="3" id="KW-1185">Reference proteome</keyword>
<dbReference type="STRING" id="459349.CLOAM0187"/>
<dbReference type="SUPFAM" id="SSF55729">
    <property type="entry name" value="Acyl-CoA N-acyltransferases (Nat)"/>
    <property type="match status" value="1"/>
</dbReference>
<proteinExistence type="predicted"/>
<evidence type="ECO:0000313" key="2">
    <source>
        <dbReference type="EMBL" id="CAO80097.1"/>
    </source>
</evidence>
<dbReference type="InterPro" id="IPR053144">
    <property type="entry name" value="Acetyltransferase_Butenolide"/>
</dbReference>
<dbReference type="GO" id="GO:0016747">
    <property type="term" value="F:acyltransferase activity, transferring groups other than amino-acyl groups"/>
    <property type="evidence" value="ECO:0007669"/>
    <property type="project" value="InterPro"/>
</dbReference>
<dbReference type="InterPro" id="IPR016181">
    <property type="entry name" value="Acyl_CoA_acyltransferase"/>
</dbReference>
<evidence type="ECO:0000313" key="3">
    <source>
        <dbReference type="Proteomes" id="UP000002019"/>
    </source>
</evidence>
<dbReference type="PANTHER" id="PTHR43233:SF1">
    <property type="entry name" value="FAMILY N-ACETYLTRANSFERASE, PUTATIVE (AFU_ORTHOLOGUE AFUA_6G03350)-RELATED"/>
    <property type="match status" value="1"/>
</dbReference>
<dbReference type="AlphaFoldDB" id="B0VF45"/>
<dbReference type="CDD" id="cd04301">
    <property type="entry name" value="NAT_SF"/>
    <property type="match status" value="1"/>
</dbReference>
<dbReference type="HOGENOM" id="CLU_086503_3_2_0"/>
<dbReference type="EMBL" id="CU466930">
    <property type="protein sequence ID" value="CAO80097.1"/>
    <property type="molecule type" value="Genomic_DNA"/>
</dbReference>
<dbReference type="PROSITE" id="PS51186">
    <property type="entry name" value="GNAT"/>
    <property type="match status" value="1"/>
</dbReference>
<dbReference type="InterPro" id="IPR000182">
    <property type="entry name" value="GNAT_dom"/>
</dbReference>
<dbReference type="Pfam" id="PF00583">
    <property type="entry name" value="Acetyltransf_1"/>
    <property type="match status" value="1"/>
</dbReference>
<organism evidence="2 3">
    <name type="scientific">Cloacimonas acidaminovorans (strain Evry)</name>
    <dbReference type="NCBI Taxonomy" id="459349"/>
    <lineage>
        <taxon>Bacteria</taxon>
        <taxon>Pseudomonadati</taxon>
        <taxon>Candidatus Cloacimonadota</taxon>
        <taxon>Candidatus Cloacimonadia</taxon>
        <taxon>Candidatus Cloacimonadales</taxon>
        <taxon>Candidatus Cloacimonadaceae</taxon>
        <taxon>Candidatus Cloacimonas</taxon>
    </lineage>
</organism>
<name>B0VF45_CLOAI</name>